<organism evidence="2">
    <name type="scientific">viral metagenome</name>
    <dbReference type="NCBI Taxonomy" id="1070528"/>
    <lineage>
        <taxon>unclassified sequences</taxon>
        <taxon>metagenomes</taxon>
        <taxon>organismal metagenomes</taxon>
    </lineage>
</organism>
<accession>A0A6C0ITK4</accession>
<evidence type="ECO:0000313" key="2">
    <source>
        <dbReference type="EMBL" id="QHT95157.1"/>
    </source>
</evidence>
<dbReference type="AlphaFoldDB" id="A0A6C0ITK4"/>
<feature type="coiled-coil region" evidence="1">
    <location>
        <begin position="85"/>
        <end position="207"/>
    </location>
</feature>
<sequence>MQVDSSSIIIPGANIPLQKTEYRMKSVFIPIENHPSSDEFKKLLEMPQEEQWKLWLLALQLRDYNTEIDKTWSNNDFQIELKNTKKEHNSQVKKFRDKNKKLKEKITSLENKIQEDIQEYDTNLEQTRIKSKLQVENLYKNKVNTLEEDISNLKTSLSNKDKGFYEEIDKKSIEIRSECKKELEKLRNDKEAELKELRERLYRETSNEKVAVNKGSAGEELVSKWLTSYFPTGEIEDTAQQGGRGDMILTYKKKKFLIEVKTDKKNVQTAGVKKFEKEMVSLEDIDGGVFLSLNSGVSGKPDWTIQMYGEKPAIYLCNVKECPKTIIGGIDFLRQLMMTNMNVQNVEATAKAIKNYKKNLLCNVKKIKNQIKDNNDILMKSFDRIDEDVVKFVNQMLNDYSNN</sequence>
<keyword evidence="1" id="KW-0175">Coiled coil</keyword>
<evidence type="ECO:0000256" key="1">
    <source>
        <dbReference type="SAM" id="Coils"/>
    </source>
</evidence>
<proteinExistence type="predicted"/>
<reference evidence="2" key="1">
    <citation type="journal article" date="2020" name="Nature">
        <title>Giant virus diversity and host interactions through global metagenomics.</title>
        <authorList>
            <person name="Schulz F."/>
            <person name="Roux S."/>
            <person name="Paez-Espino D."/>
            <person name="Jungbluth S."/>
            <person name="Walsh D.A."/>
            <person name="Denef V.J."/>
            <person name="McMahon K.D."/>
            <person name="Konstantinidis K.T."/>
            <person name="Eloe-Fadrosh E.A."/>
            <person name="Kyrpides N.C."/>
            <person name="Woyke T."/>
        </authorList>
    </citation>
    <scope>NUCLEOTIDE SEQUENCE</scope>
    <source>
        <strain evidence="2">GVMAG-M-3300024261-37</strain>
    </source>
</reference>
<name>A0A6C0ITK4_9ZZZZ</name>
<protein>
    <submittedName>
        <fullName evidence="2">Uncharacterized protein</fullName>
    </submittedName>
</protein>
<dbReference type="EMBL" id="MN740235">
    <property type="protein sequence ID" value="QHT95157.1"/>
    <property type="molecule type" value="Genomic_DNA"/>
</dbReference>